<dbReference type="OrthoDB" id="6113677at2"/>
<dbReference type="GO" id="GO:0003677">
    <property type="term" value="F:DNA binding"/>
    <property type="evidence" value="ECO:0007669"/>
    <property type="project" value="UniProtKB-KW"/>
</dbReference>
<keyword evidence="4" id="KW-0804">Transcription</keyword>
<dbReference type="Gene3D" id="1.10.10.10">
    <property type="entry name" value="Winged helix-like DNA-binding domain superfamily/Winged helix DNA-binding domain"/>
    <property type="match status" value="1"/>
</dbReference>
<dbReference type="InterPro" id="IPR050950">
    <property type="entry name" value="HTH-type_LysR_regulators"/>
</dbReference>
<evidence type="ECO:0000256" key="3">
    <source>
        <dbReference type="ARBA" id="ARBA00023125"/>
    </source>
</evidence>
<accession>A0A3D8JU18</accession>
<dbReference type="InterPro" id="IPR005119">
    <property type="entry name" value="LysR_subst-bd"/>
</dbReference>
<reference evidence="6 7" key="1">
    <citation type="submission" date="2018-08" db="EMBL/GenBank/DDBJ databases">
        <title>Paraburkholderia sp. DHOM06 isolated from forest soil.</title>
        <authorList>
            <person name="Gao Z.-H."/>
            <person name="Qiu L.-H."/>
        </authorList>
    </citation>
    <scope>NUCLEOTIDE SEQUENCE [LARGE SCALE GENOMIC DNA]</scope>
    <source>
        <strain evidence="6 7">DHOM06</strain>
    </source>
</reference>
<dbReference type="Pfam" id="PF00126">
    <property type="entry name" value="HTH_1"/>
    <property type="match status" value="1"/>
</dbReference>
<sequence length="331" mass="36582">MKEISGEQYPEWDLLVSWVAVVASGSISRAASQLGISQAGLSQRVMALESTLDANLLDRTTRPARPTDAGKRLYEQATILLQSADQMVDSVRNLTRAKRNVVRLGCIDSFAAVVGPMIIKALVGTSHQVRLWSGMSSVLHGQLESRQLDLAVTNRGPAESAGIHCQLLFSEPYVVVLPASFQIDRLTTLTELSSHLQFIRYSARQIVGQEIEHCLQLHSENIERSCEFDASDPLMSLVAAGIGFALTTPLCIWQSRLYLPDLKVLPLSAFSGNGRPYAEMIRSFYMCFRENELGSLPRSLHDLIRVGYESQIAKEMAHGLGMPVDQVYLHP</sequence>
<comment type="caution">
    <text evidence="6">The sequence shown here is derived from an EMBL/GenBank/DDBJ whole genome shotgun (WGS) entry which is preliminary data.</text>
</comment>
<feature type="domain" description="HTH lysR-type" evidence="5">
    <location>
        <begin position="10"/>
        <end position="67"/>
    </location>
</feature>
<evidence type="ECO:0000256" key="1">
    <source>
        <dbReference type="ARBA" id="ARBA00009437"/>
    </source>
</evidence>
<dbReference type="CDD" id="cd05466">
    <property type="entry name" value="PBP2_LTTR_substrate"/>
    <property type="match status" value="1"/>
</dbReference>
<dbReference type="InterPro" id="IPR036390">
    <property type="entry name" value="WH_DNA-bd_sf"/>
</dbReference>
<dbReference type="GO" id="GO:0003700">
    <property type="term" value="F:DNA-binding transcription factor activity"/>
    <property type="evidence" value="ECO:0007669"/>
    <property type="project" value="InterPro"/>
</dbReference>
<evidence type="ECO:0000256" key="4">
    <source>
        <dbReference type="ARBA" id="ARBA00023163"/>
    </source>
</evidence>
<dbReference type="PRINTS" id="PR00039">
    <property type="entry name" value="HTHLYSR"/>
</dbReference>
<organism evidence="6 7">
    <name type="scientific">Trinickia dinghuensis</name>
    <dbReference type="NCBI Taxonomy" id="2291023"/>
    <lineage>
        <taxon>Bacteria</taxon>
        <taxon>Pseudomonadati</taxon>
        <taxon>Pseudomonadota</taxon>
        <taxon>Betaproteobacteria</taxon>
        <taxon>Burkholderiales</taxon>
        <taxon>Burkholderiaceae</taxon>
        <taxon>Trinickia</taxon>
    </lineage>
</organism>
<comment type="similarity">
    <text evidence="1">Belongs to the LysR transcriptional regulatory family.</text>
</comment>
<keyword evidence="3" id="KW-0238">DNA-binding</keyword>
<dbReference type="AlphaFoldDB" id="A0A3D8JU18"/>
<evidence type="ECO:0000259" key="5">
    <source>
        <dbReference type="PROSITE" id="PS50931"/>
    </source>
</evidence>
<dbReference type="SUPFAM" id="SSF53850">
    <property type="entry name" value="Periplasmic binding protein-like II"/>
    <property type="match status" value="1"/>
</dbReference>
<dbReference type="Proteomes" id="UP000256838">
    <property type="component" value="Unassembled WGS sequence"/>
</dbReference>
<evidence type="ECO:0000256" key="2">
    <source>
        <dbReference type="ARBA" id="ARBA00023015"/>
    </source>
</evidence>
<dbReference type="EMBL" id="QRGA01000015">
    <property type="protein sequence ID" value="RDU96215.1"/>
    <property type="molecule type" value="Genomic_DNA"/>
</dbReference>
<dbReference type="RefSeq" id="WP_115536143.1">
    <property type="nucleotide sequence ID" value="NZ_QRGA01000015.1"/>
</dbReference>
<protein>
    <submittedName>
        <fullName evidence="6">LysR family transcriptional regulator</fullName>
    </submittedName>
</protein>
<name>A0A3D8JU18_9BURK</name>
<dbReference type="InterPro" id="IPR000847">
    <property type="entry name" value="LysR_HTH_N"/>
</dbReference>
<dbReference type="FunFam" id="1.10.10.10:FF:000001">
    <property type="entry name" value="LysR family transcriptional regulator"/>
    <property type="match status" value="1"/>
</dbReference>
<dbReference type="GO" id="GO:0005829">
    <property type="term" value="C:cytosol"/>
    <property type="evidence" value="ECO:0007669"/>
    <property type="project" value="TreeGrafter"/>
</dbReference>
<dbReference type="Gene3D" id="3.40.190.10">
    <property type="entry name" value="Periplasmic binding protein-like II"/>
    <property type="match status" value="2"/>
</dbReference>
<evidence type="ECO:0000313" key="6">
    <source>
        <dbReference type="EMBL" id="RDU96215.1"/>
    </source>
</evidence>
<dbReference type="SUPFAM" id="SSF46785">
    <property type="entry name" value="Winged helix' DNA-binding domain"/>
    <property type="match status" value="1"/>
</dbReference>
<gene>
    <name evidence="6" type="ORF">DWV00_24175</name>
</gene>
<dbReference type="PANTHER" id="PTHR30419">
    <property type="entry name" value="HTH-TYPE TRANSCRIPTIONAL REGULATOR YBHD"/>
    <property type="match status" value="1"/>
</dbReference>
<dbReference type="Pfam" id="PF03466">
    <property type="entry name" value="LysR_substrate"/>
    <property type="match status" value="1"/>
</dbReference>
<keyword evidence="2" id="KW-0805">Transcription regulation</keyword>
<proteinExistence type="inferred from homology"/>
<dbReference type="InterPro" id="IPR036388">
    <property type="entry name" value="WH-like_DNA-bd_sf"/>
</dbReference>
<keyword evidence="7" id="KW-1185">Reference proteome</keyword>
<evidence type="ECO:0000313" key="7">
    <source>
        <dbReference type="Proteomes" id="UP000256838"/>
    </source>
</evidence>
<dbReference type="PROSITE" id="PS50931">
    <property type="entry name" value="HTH_LYSR"/>
    <property type="match status" value="1"/>
</dbReference>